<gene>
    <name evidence="6" type="ORF">CBF27_11430</name>
</gene>
<dbReference type="InterPro" id="IPR003439">
    <property type="entry name" value="ABC_transporter-like_ATP-bd"/>
</dbReference>
<dbReference type="OrthoDB" id="9789994at2"/>
<dbReference type="Proteomes" id="UP000286773">
    <property type="component" value="Unassembled WGS sequence"/>
</dbReference>
<dbReference type="InterPro" id="IPR027417">
    <property type="entry name" value="P-loop_NTPase"/>
</dbReference>
<dbReference type="InterPro" id="IPR003593">
    <property type="entry name" value="AAA+_ATPase"/>
</dbReference>
<proteinExistence type="inferred from homology"/>
<evidence type="ECO:0000256" key="4">
    <source>
        <dbReference type="ARBA" id="ARBA00022840"/>
    </source>
</evidence>
<accession>A0A430APR5</accession>
<dbReference type="EMBL" id="NGKC01000015">
    <property type="protein sequence ID" value="RSU09904.1"/>
    <property type="molecule type" value="Genomic_DNA"/>
</dbReference>
<dbReference type="PROSITE" id="PS00211">
    <property type="entry name" value="ABC_TRANSPORTER_1"/>
    <property type="match status" value="1"/>
</dbReference>
<comment type="caution">
    <text evidence="6">The sequence shown here is derived from an EMBL/GenBank/DDBJ whole genome shotgun (WGS) entry which is preliminary data.</text>
</comment>
<dbReference type="InterPro" id="IPR017871">
    <property type="entry name" value="ABC_transporter-like_CS"/>
</dbReference>
<dbReference type="SUPFAM" id="SSF52540">
    <property type="entry name" value="P-loop containing nucleoside triphosphate hydrolases"/>
    <property type="match status" value="1"/>
</dbReference>
<dbReference type="PANTHER" id="PTHR42734">
    <property type="entry name" value="METAL TRANSPORT SYSTEM ATP-BINDING PROTEIN TM_0124-RELATED"/>
    <property type="match status" value="1"/>
</dbReference>
<evidence type="ECO:0000256" key="3">
    <source>
        <dbReference type="ARBA" id="ARBA00022741"/>
    </source>
</evidence>
<dbReference type="SMART" id="SM00382">
    <property type="entry name" value="AAA"/>
    <property type="match status" value="1"/>
</dbReference>
<dbReference type="CDD" id="cd00267">
    <property type="entry name" value="ABC_ATPase"/>
    <property type="match status" value="1"/>
</dbReference>
<dbReference type="AlphaFoldDB" id="A0A430APR5"/>
<evidence type="ECO:0000256" key="1">
    <source>
        <dbReference type="ARBA" id="ARBA00005417"/>
    </source>
</evidence>
<dbReference type="Gene3D" id="3.40.50.300">
    <property type="entry name" value="P-loop containing nucleotide triphosphate hydrolases"/>
    <property type="match status" value="1"/>
</dbReference>
<keyword evidence="4 6" id="KW-0067">ATP-binding</keyword>
<keyword evidence="2" id="KW-0813">Transport</keyword>
<dbReference type="GO" id="GO:0005524">
    <property type="term" value="F:ATP binding"/>
    <property type="evidence" value="ECO:0007669"/>
    <property type="project" value="UniProtKB-KW"/>
</dbReference>
<evidence type="ECO:0000313" key="6">
    <source>
        <dbReference type="EMBL" id="RSU09904.1"/>
    </source>
</evidence>
<evidence type="ECO:0000259" key="5">
    <source>
        <dbReference type="PROSITE" id="PS50893"/>
    </source>
</evidence>
<dbReference type="InterPro" id="IPR050153">
    <property type="entry name" value="Metal_Ion_Import_ABC"/>
</dbReference>
<dbReference type="PROSITE" id="PS50893">
    <property type="entry name" value="ABC_TRANSPORTER_2"/>
    <property type="match status" value="1"/>
</dbReference>
<organism evidence="6 7">
    <name type="scientific">Vagococcus acidifermentans</name>
    <dbReference type="NCBI Taxonomy" id="564710"/>
    <lineage>
        <taxon>Bacteria</taxon>
        <taxon>Bacillati</taxon>
        <taxon>Bacillota</taxon>
        <taxon>Bacilli</taxon>
        <taxon>Lactobacillales</taxon>
        <taxon>Enterococcaceae</taxon>
        <taxon>Vagococcus</taxon>
    </lineage>
</organism>
<keyword evidence="3" id="KW-0547">Nucleotide-binding</keyword>
<comment type="similarity">
    <text evidence="1">Belongs to the ABC transporter superfamily.</text>
</comment>
<reference evidence="6 7" key="1">
    <citation type="submission" date="2017-05" db="EMBL/GenBank/DDBJ databases">
        <title>Vagococcus spp. assemblies.</title>
        <authorList>
            <person name="Gulvik C.A."/>
        </authorList>
    </citation>
    <scope>NUCLEOTIDE SEQUENCE [LARGE SCALE GENOMIC DNA]</scope>
    <source>
        <strain evidence="6 7">LMG 24798</strain>
    </source>
</reference>
<name>A0A430APR5_9ENTE</name>
<dbReference type="PANTHER" id="PTHR42734:SF17">
    <property type="entry name" value="METAL TRANSPORT SYSTEM ATP-BINDING PROTEIN TM_0124-RELATED"/>
    <property type="match status" value="1"/>
</dbReference>
<sequence>MIKFQDVSFVKEQAAILKDISWQVNAGEHWAILGLNGSGKTTLLKILCGYEWPTTGHVTVLGEHFGQTSIPELRKQIGWVSSALKARIKGWETAEKIVLSGKFASIGIYERYSDDDLATAVQLLADCGGKKLIGSAYNTLSQGQQQLVLIARALMADPRVLILDEPCSGLDLFAREELLETVSRLIERPHAPTVLYVTHHTEEILPVFNSLLLLRDGKIYAQGSTGKLMNESVLNDFYPEKVRIISQGTRQYVIKA</sequence>
<feature type="domain" description="ABC transporter" evidence="5">
    <location>
        <begin position="2"/>
        <end position="241"/>
    </location>
</feature>
<evidence type="ECO:0000313" key="7">
    <source>
        <dbReference type="Proteomes" id="UP000286773"/>
    </source>
</evidence>
<dbReference type="Pfam" id="PF00005">
    <property type="entry name" value="ABC_tran"/>
    <property type="match status" value="1"/>
</dbReference>
<evidence type="ECO:0000256" key="2">
    <source>
        <dbReference type="ARBA" id="ARBA00022448"/>
    </source>
</evidence>
<dbReference type="GO" id="GO:0016887">
    <property type="term" value="F:ATP hydrolysis activity"/>
    <property type="evidence" value="ECO:0007669"/>
    <property type="project" value="InterPro"/>
</dbReference>
<keyword evidence="7" id="KW-1185">Reference proteome</keyword>
<protein>
    <submittedName>
        <fullName evidence="6">Molybdenum ABC transporter ATP-binding protein</fullName>
    </submittedName>
</protein>